<dbReference type="Proteomes" id="UP001500390">
    <property type="component" value="Unassembled WGS sequence"/>
</dbReference>
<dbReference type="InterPro" id="IPR029069">
    <property type="entry name" value="HotDog_dom_sf"/>
</dbReference>
<dbReference type="InterPro" id="IPR050563">
    <property type="entry name" value="4-hydroxybenzoyl-CoA_TE"/>
</dbReference>
<organism evidence="3 4">
    <name type="scientific">Ornithinibacter aureus</name>
    <dbReference type="NCBI Taxonomy" id="622664"/>
    <lineage>
        <taxon>Bacteria</taxon>
        <taxon>Bacillati</taxon>
        <taxon>Actinomycetota</taxon>
        <taxon>Actinomycetes</taxon>
        <taxon>Micrococcales</taxon>
        <taxon>Intrasporangiaceae</taxon>
        <taxon>Ornithinibacter</taxon>
    </lineage>
</organism>
<accession>A0ABP8JR08</accession>
<gene>
    <name evidence="3" type="ORF">GCM10023153_15380</name>
</gene>
<name>A0ABP8JR08_9MICO</name>
<dbReference type="Pfam" id="PF13279">
    <property type="entry name" value="4HBT_2"/>
    <property type="match status" value="1"/>
</dbReference>
<reference evidence="4" key="1">
    <citation type="journal article" date="2019" name="Int. J. Syst. Evol. Microbiol.">
        <title>The Global Catalogue of Microorganisms (GCM) 10K type strain sequencing project: providing services to taxonomists for standard genome sequencing and annotation.</title>
        <authorList>
            <consortium name="The Broad Institute Genomics Platform"/>
            <consortium name="The Broad Institute Genome Sequencing Center for Infectious Disease"/>
            <person name="Wu L."/>
            <person name="Ma J."/>
        </authorList>
    </citation>
    <scope>NUCLEOTIDE SEQUENCE [LARGE SCALE GENOMIC DNA]</scope>
    <source>
        <strain evidence="4">JCM 17738</strain>
    </source>
</reference>
<dbReference type="EMBL" id="BAABFX010000025">
    <property type="protein sequence ID" value="GAA4394379.1"/>
    <property type="molecule type" value="Genomic_DNA"/>
</dbReference>
<protein>
    <submittedName>
        <fullName evidence="3">Thioesterase family protein</fullName>
    </submittedName>
</protein>
<comment type="caution">
    <text evidence="3">The sequence shown here is derived from an EMBL/GenBank/DDBJ whole genome shotgun (WGS) entry which is preliminary data.</text>
</comment>
<evidence type="ECO:0000313" key="3">
    <source>
        <dbReference type="EMBL" id="GAA4394379.1"/>
    </source>
</evidence>
<comment type="similarity">
    <text evidence="1">Belongs to the 4-hydroxybenzoyl-CoA thioesterase family.</text>
</comment>
<dbReference type="Gene3D" id="3.10.129.10">
    <property type="entry name" value="Hotdog Thioesterase"/>
    <property type="match status" value="1"/>
</dbReference>
<evidence type="ECO:0000256" key="1">
    <source>
        <dbReference type="ARBA" id="ARBA00005953"/>
    </source>
</evidence>
<evidence type="ECO:0000313" key="4">
    <source>
        <dbReference type="Proteomes" id="UP001500390"/>
    </source>
</evidence>
<dbReference type="SUPFAM" id="SSF54637">
    <property type="entry name" value="Thioesterase/thiol ester dehydrase-isomerase"/>
    <property type="match status" value="1"/>
</dbReference>
<dbReference type="CDD" id="cd00586">
    <property type="entry name" value="4HBT"/>
    <property type="match status" value="1"/>
</dbReference>
<keyword evidence="4" id="KW-1185">Reference proteome</keyword>
<evidence type="ECO:0000256" key="2">
    <source>
        <dbReference type="ARBA" id="ARBA00022801"/>
    </source>
</evidence>
<proteinExistence type="inferred from homology"/>
<dbReference type="PANTHER" id="PTHR31793:SF27">
    <property type="entry name" value="NOVEL THIOESTERASE SUPERFAMILY DOMAIN AND SAPOSIN A-TYPE DOMAIN CONTAINING PROTEIN (0610012H03RIK)"/>
    <property type="match status" value="1"/>
</dbReference>
<sequence>MSEPDPRTLRRTDFDAVRPVPTRWSDNDMFGHLNNAVYLELFDSVLNGWMQEETGIDEMVAPTLGVVAETSCRYYREVAFPTTLDVGVRAKRIGTTSVVFEFGVFSPGVDEIAAHGLWAQVYVDRETRRPVPIPDAVRKHLEAAVTARAARAATPDTAGSPR</sequence>
<dbReference type="RefSeq" id="WP_159902275.1">
    <property type="nucleotide sequence ID" value="NZ_BAABFX010000025.1"/>
</dbReference>
<dbReference type="PANTHER" id="PTHR31793">
    <property type="entry name" value="4-HYDROXYBENZOYL-COA THIOESTERASE FAMILY MEMBER"/>
    <property type="match status" value="1"/>
</dbReference>
<keyword evidence="2" id="KW-0378">Hydrolase</keyword>